<keyword evidence="4 9" id="KW-0963">Cytoplasm</keyword>
<dbReference type="AlphaFoldDB" id="A0A5D3WGS5"/>
<reference evidence="12 13" key="1">
    <citation type="submission" date="2019-07" db="EMBL/GenBank/DDBJ databases">
        <title>Genomic Encyclopedia of Type Strains, Phase IV (KMG-IV): sequencing the most valuable type-strain genomes for metagenomic binning, comparative biology and taxonomic classification.</title>
        <authorList>
            <person name="Goeker M."/>
        </authorList>
    </citation>
    <scope>NUCLEOTIDE SEQUENCE [LARGE SCALE GENOMIC DNA]</scope>
    <source>
        <strain evidence="12 13">SS015</strain>
    </source>
</reference>
<dbReference type="GO" id="GO:0006302">
    <property type="term" value="P:double-strand break repair"/>
    <property type="evidence" value="ECO:0007669"/>
    <property type="project" value="TreeGrafter"/>
</dbReference>
<dbReference type="HAMAP" id="MF_00365">
    <property type="entry name" value="RecF"/>
    <property type="match status" value="1"/>
</dbReference>
<sequence length="361" mass="41105">MRLERLVLAGFRNLAEQEFVPGPGINLIWGNNGQGKTNLLEAVYLLTQLKSFRTARLQQLIAWDGESARLSALTRSGQVGHELRLVLHRGEKRGFVDGERVRSVADFLGHLQTVLFAPEETALIRGGPAGRRALLDRAIFLTDPAFLQVARDYRRCLEQRNRLLKKDVVRAEELRPWSERLAEAGARLRRARLDFAARIRPHLAECYRFITGGKETADLAFGRQVTADAAALLEELARVEERERLCRQTLAGPHRDEVAFSLDGRPLRHYGSQGQQRSFILAFKCAQLLDYRREKGHFPVLLLDDLTSELDRNRRQAFFAFVRENSGQVFLTTTDRETCVLPGMQVNSYYVEAGRIEPDRP</sequence>
<dbReference type="Pfam" id="PF02463">
    <property type="entry name" value="SMC_N"/>
    <property type="match status" value="1"/>
</dbReference>
<dbReference type="InterPro" id="IPR042174">
    <property type="entry name" value="RecF_2"/>
</dbReference>
<evidence type="ECO:0000256" key="2">
    <source>
        <dbReference type="ARBA" id="ARBA00008016"/>
    </source>
</evidence>
<comment type="caution">
    <text evidence="12">The sequence shown here is derived from an EMBL/GenBank/DDBJ whole genome shotgun (WGS) entry which is preliminary data.</text>
</comment>
<dbReference type="SUPFAM" id="SSF52540">
    <property type="entry name" value="P-loop containing nucleoside triphosphate hydrolases"/>
    <property type="match status" value="1"/>
</dbReference>
<keyword evidence="9 10" id="KW-0234">DNA repair</keyword>
<evidence type="ECO:0000313" key="13">
    <source>
        <dbReference type="Proteomes" id="UP000324159"/>
    </source>
</evidence>
<keyword evidence="8 9" id="KW-0238">DNA-binding</keyword>
<dbReference type="GO" id="GO:0005524">
    <property type="term" value="F:ATP binding"/>
    <property type="evidence" value="ECO:0007669"/>
    <property type="project" value="UniProtKB-UniRule"/>
</dbReference>
<evidence type="ECO:0000256" key="6">
    <source>
        <dbReference type="ARBA" id="ARBA00022741"/>
    </source>
</evidence>
<keyword evidence="5 9" id="KW-0235">DNA replication</keyword>
<name>A0A5D3WGS5_9BACT</name>
<keyword evidence="9 10" id="KW-0227">DNA damage</keyword>
<dbReference type="InterPro" id="IPR003395">
    <property type="entry name" value="RecF/RecN/SMC_N"/>
</dbReference>
<protein>
    <recommendedName>
        <fullName evidence="3 9">DNA replication and repair protein RecF</fullName>
    </recommendedName>
</protein>
<dbReference type="GO" id="GO:0000731">
    <property type="term" value="P:DNA synthesis involved in DNA repair"/>
    <property type="evidence" value="ECO:0007669"/>
    <property type="project" value="TreeGrafter"/>
</dbReference>
<dbReference type="EMBL" id="VNIB01000009">
    <property type="protein sequence ID" value="TYO97671.1"/>
    <property type="molecule type" value="Genomic_DNA"/>
</dbReference>
<dbReference type="Gene3D" id="1.20.1050.90">
    <property type="entry name" value="RecF/RecN/SMC, N-terminal domain"/>
    <property type="match status" value="1"/>
</dbReference>
<evidence type="ECO:0000259" key="11">
    <source>
        <dbReference type="Pfam" id="PF02463"/>
    </source>
</evidence>
<dbReference type="InterPro" id="IPR027417">
    <property type="entry name" value="P-loop_NTPase"/>
</dbReference>
<gene>
    <name evidence="9" type="primary">recF</name>
    <name evidence="12" type="ORF">EDC39_10974</name>
</gene>
<evidence type="ECO:0000256" key="7">
    <source>
        <dbReference type="ARBA" id="ARBA00022840"/>
    </source>
</evidence>
<feature type="binding site" evidence="9">
    <location>
        <begin position="30"/>
        <end position="37"/>
    </location>
    <ligand>
        <name>ATP</name>
        <dbReference type="ChEBI" id="CHEBI:30616"/>
    </ligand>
</feature>
<dbReference type="GO" id="GO:0009432">
    <property type="term" value="P:SOS response"/>
    <property type="evidence" value="ECO:0007669"/>
    <property type="project" value="UniProtKB-UniRule"/>
</dbReference>
<dbReference type="GO" id="GO:0005737">
    <property type="term" value="C:cytoplasm"/>
    <property type="evidence" value="ECO:0007669"/>
    <property type="project" value="UniProtKB-SubCell"/>
</dbReference>
<keyword evidence="13" id="KW-1185">Reference proteome</keyword>
<dbReference type="Proteomes" id="UP000324159">
    <property type="component" value="Unassembled WGS sequence"/>
</dbReference>
<dbReference type="GO" id="GO:0003697">
    <property type="term" value="F:single-stranded DNA binding"/>
    <property type="evidence" value="ECO:0007669"/>
    <property type="project" value="UniProtKB-UniRule"/>
</dbReference>
<dbReference type="NCBIfam" id="TIGR00611">
    <property type="entry name" value="recf"/>
    <property type="match status" value="1"/>
</dbReference>
<evidence type="ECO:0000256" key="8">
    <source>
        <dbReference type="ARBA" id="ARBA00023125"/>
    </source>
</evidence>
<accession>A0A5D3WGS5</accession>
<feature type="domain" description="RecF/RecN/SMC N-terminal" evidence="11">
    <location>
        <begin position="3"/>
        <end position="339"/>
    </location>
</feature>
<comment type="subcellular location">
    <subcellularLocation>
        <location evidence="1 9 10">Cytoplasm</location>
    </subcellularLocation>
</comment>
<organism evidence="12 13">
    <name type="scientific">Geothermobacter ehrlichii</name>
    <dbReference type="NCBI Taxonomy" id="213224"/>
    <lineage>
        <taxon>Bacteria</taxon>
        <taxon>Pseudomonadati</taxon>
        <taxon>Thermodesulfobacteriota</taxon>
        <taxon>Desulfuromonadia</taxon>
        <taxon>Desulfuromonadales</taxon>
        <taxon>Geothermobacteraceae</taxon>
        <taxon>Geothermobacter</taxon>
    </lineage>
</organism>
<evidence type="ECO:0000256" key="3">
    <source>
        <dbReference type="ARBA" id="ARBA00020170"/>
    </source>
</evidence>
<keyword evidence="7 9" id="KW-0067">ATP-binding</keyword>
<evidence type="ECO:0000256" key="9">
    <source>
        <dbReference type="HAMAP-Rule" id="MF_00365"/>
    </source>
</evidence>
<evidence type="ECO:0000313" key="12">
    <source>
        <dbReference type="EMBL" id="TYO97671.1"/>
    </source>
</evidence>
<dbReference type="InterPro" id="IPR018078">
    <property type="entry name" value="DNA-binding_RecF_CS"/>
</dbReference>
<dbReference type="RefSeq" id="WP_148896316.1">
    <property type="nucleotide sequence ID" value="NZ_VNIB01000009.1"/>
</dbReference>
<evidence type="ECO:0000256" key="4">
    <source>
        <dbReference type="ARBA" id="ARBA00022490"/>
    </source>
</evidence>
<dbReference type="GO" id="GO:0006260">
    <property type="term" value="P:DNA replication"/>
    <property type="evidence" value="ECO:0007669"/>
    <property type="project" value="UniProtKB-UniRule"/>
</dbReference>
<dbReference type="PROSITE" id="PS00618">
    <property type="entry name" value="RECF_2"/>
    <property type="match status" value="1"/>
</dbReference>
<evidence type="ECO:0000256" key="10">
    <source>
        <dbReference type="RuleBase" id="RU000578"/>
    </source>
</evidence>
<dbReference type="OrthoDB" id="9803889at2"/>
<comment type="similarity">
    <text evidence="2 9 10">Belongs to the RecF family.</text>
</comment>
<dbReference type="InterPro" id="IPR001238">
    <property type="entry name" value="DNA-binding_RecF"/>
</dbReference>
<keyword evidence="6 9" id="KW-0547">Nucleotide-binding</keyword>
<keyword evidence="9 10" id="KW-0742">SOS response</keyword>
<dbReference type="PANTHER" id="PTHR32182:SF0">
    <property type="entry name" value="DNA REPLICATION AND REPAIR PROTEIN RECF"/>
    <property type="match status" value="1"/>
</dbReference>
<dbReference type="PANTHER" id="PTHR32182">
    <property type="entry name" value="DNA REPLICATION AND REPAIR PROTEIN RECF"/>
    <property type="match status" value="1"/>
</dbReference>
<comment type="function">
    <text evidence="9 10">The RecF protein is involved in DNA metabolism; it is required for DNA replication and normal SOS inducibility. RecF binds preferentially to single-stranded, linear DNA. It also seems to bind ATP.</text>
</comment>
<evidence type="ECO:0000256" key="1">
    <source>
        <dbReference type="ARBA" id="ARBA00004496"/>
    </source>
</evidence>
<evidence type="ECO:0000256" key="5">
    <source>
        <dbReference type="ARBA" id="ARBA00022705"/>
    </source>
</evidence>
<proteinExistence type="inferred from homology"/>
<dbReference type="Gene3D" id="3.40.50.300">
    <property type="entry name" value="P-loop containing nucleotide triphosphate hydrolases"/>
    <property type="match status" value="1"/>
</dbReference>